<dbReference type="NCBIfam" id="TIGR02436">
    <property type="entry name" value="four helix bundle protein"/>
    <property type="match status" value="1"/>
</dbReference>
<evidence type="ECO:0000313" key="1">
    <source>
        <dbReference type="EMBL" id="OGI41577.1"/>
    </source>
</evidence>
<dbReference type="Gene3D" id="1.20.1440.60">
    <property type="entry name" value="23S rRNA-intervening sequence"/>
    <property type="match status" value="1"/>
</dbReference>
<dbReference type="SUPFAM" id="SSF158446">
    <property type="entry name" value="IVS-encoded protein-like"/>
    <property type="match status" value="1"/>
</dbReference>
<dbReference type="EMBL" id="MFSQ01000006">
    <property type="protein sequence ID" value="OGI41577.1"/>
    <property type="molecule type" value="Genomic_DNA"/>
</dbReference>
<evidence type="ECO:0000313" key="2">
    <source>
        <dbReference type="Proteomes" id="UP000178379"/>
    </source>
</evidence>
<dbReference type="AlphaFoldDB" id="A0A1F6T8W2"/>
<dbReference type="Pfam" id="PF05635">
    <property type="entry name" value="23S_rRNA_IVP"/>
    <property type="match status" value="1"/>
</dbReference>
<dbReference type="STRING" id="1817756.A2140_00400"/>
<comment type="caution">
    <text evidence="1">The sequence shown here is derived from an EMBL/GenBank/DDBJ whole genome shotgun (WGS) entry which is preliminary data.</text>
</comment>
<accession>A0A1F6T8W2</accession>
<dbReference type="NCBIfam" id="NF008912">
    <property type="entry name" value="PRK12275.1-6"/>
    <property type="match status" value="1"/>
</dbReference>
<dbReference type="InterPro" id="IPR036583">
    <property type="entry name" value="23S_rRNA_IVS_sf"/>
</dbReference>
<gene>
    <name evidence="1" type="ORF">A2140_00400</name>
</gene>
<name>A0A1F6T8W2_9PROT</name>
<dbReference type="PANTHER" id="PTHR38471">
    <property type="entry name" value="FOUR HELIX BUNDLE PROTEIN"/>
    <property type="match status" value="1"/>
</dbReference>
<reference evidence="1 2" key="1">
    <citation type="journal article" date="2016" name="Nat. Commun.">
        <title>Thousands of microbial genomes shed light on interconnected biogeochemical processes in an aquifer system.</title>
        <authorList>
            <person name="Anantharaman K."/>
            <person name="Brown C.T."/>
            <person name="Hug L.A."/>
            <person name="Sharon I."/>
            <person name="Castelle C.J."/>
            <person name="Probst A.J."/>
            <person name="Thomas B.C."/>
            <person name="Singh A."/>
            <person name="Wilkins M.J."/>
            <person name="Karaoz U."/>
            <person name="Brodie E.L."/>
            <person name="Williams K.H."/>
            <person name="Hubbard S.S."/>
            <person name="Banfield J.F."/>
        </authorList>
    </citation>
    <scope>NUCLEOTIDE SEQUENCE [LARGE SCALE GENOMIC DNA]</scope>
</reference>
<sequence length="118" mass="13554">MDAFEKLDVWKRSSRLCVALYRQLKDSKDWGFRDQITRSALSVPSNIAEGYERNSRREYVQFLRIAKGSCGELRTQLYIGMEAGLVDKGVATELMQEAVEVSRMLGAMISRLSREQEK</sequence>
<proteinExistence type="predicted"/>
<dbReference type="InterPro" id="IPR012657">
    <property type="entry name" value="23S_rRNA-intervening_sequence"/>
</dbReference>
<dbReference type="CDD" id="cd16377">
    <property type="entry name" value="23S_rRNA_IVP_like"/>
    <property type="match status" value="1"/>
</dbReference>
<dbReference type="PANTHER" id="PTHR38471:SF2">
    <property type="entry name" value="FOUR HELIX BUNDLE PROTEIN"/>
    <property type="match status" value="1"/>
</dbReference>
<protein>
    <submittedName>
        <fullName evidence="1">Four helix bundle protein</fullName>
    </submittedName>
</protein>
<organism evidence="1 2">
    <name type="scientific">Candidatus Muproteobacteria bacterium RBG_16_62_13</name>
    <dbReference type="NCBI Taxonomy" id="1817756"/>
    <lineage>
        <taxon>Bacteria</taxon>
        <taxon>Pseudomonadati</taxon>
        <taxon>Pseudomonadota</taxon>
        <taxon>Candidatus Muproteobacteria</taxon>
    </lineage>
</organism>
<dbReference type="Proteomes" id="UP000178379">
    <property type="component" value="Unassembled WGS sequence"/>
</dbReference>